<name>A0A7G6T635_9HYPH</name>
<proteinExistence type="predicted"/>
<organism evidence="1 2">
    <name type="scientific">Mesorhizobium huakuii</name>
    <dbReference type="NCBI Taxonomy" id="28104"/>
    <lineage>
        <taxon>Bacteria</taxon>
        <taxon>Pseudomonadati</taxon>
        <taxon>Pseudomonadota</taxon>
        <taxon>Alphaproteobacteria</taxon>
        <taxon>Hyphomicrobiales</taxon>
        <taxon>Phyllobacteriaceae</taxon>
        <taxon>Mesorhizobium</taxon>
    </lineage>
</organism>
<reference evidence="2" key="1">
    <citation type="journal article" date="2020" name="Mol. Plant Microbe">
        <title>Rhizobial microsymbionts of the narrowly endemic Oxytropis species growing in Kamchatka are characterized by significant genetic diversity and possess a set of genes that are associated with T3SS and T6SS secretion systems and can affect the development of symbiosis.</title>
        <authorList>
            <person name="Safronova V."/>
            <person name="Guro P."/>
            <person name="Sazanova A."/>
            <person name="Kuznetsova I."/>
            <person name="Belimov A."/>
            <person name="Yakubov V."/>
            <person name="Chirak E."/>
            <person name="Afonin A."/>
            <person name="Gogolev Y."/>
            <person name="Andronov E."/>
            <person name="Tikhonovich I."/>
        </authorList>
    </citation>
    <scope>NUCLEOTIDE SEQUENCE [LARGE SCALE GENOMIC DNA]</scope>
    <source>
        <strain evidence="2">583</strain>
        <plasmid evidence="2">p_1</plasmid>
    </source>
</reference>
<sequence>MSRTPKPPKGGLAGVDELQKSMREMRAAELAILNQLVKEKPELAKPDRHDDLLEEFKRRLEKSRPR</sequence>
<evidence type="ECO:0000313" key="2">
    <source>
        <dbReference type="Proteomes" id="UP000515465"/>
    </source>
</evidence>
<dbReference type="Proteomes" id="UP000515465">
    <property type="component" value="Plasmid p_1"/>
</dbReference>
<geneLocation type="plasmid" evidence="1 2">
    <name>p_1</name>
</geneLocation>
<dbReference type="EMBL" id="CP050299">
    <property type="protein sequence ID" value="QND62217.1"/>
    <property type="molecule type" value="Genomic_DNA"/>
</dbReference>
<dbReference type="AlphaFoldDB" id="A0A7G6T635"/>
<dbReference type="RefSeq" id="WP_183465621.1">
    <property type="nucleotide sequence ID" value="NZ_CP050299.1"/>
</dbReference>
<evidence type="ECO:0000313" key="1">
    <source>
        <dbReference type="EMBL" id="QND62217.1"/>
    </source>
</evidence>
<keyword evidence="1" id="KW-0614">Plasmid</keyword>
<protein>
    <submittedName>
        <fullName evidence="1">Uncharacterized protein</fullName>
    </submittedName>
</protein>
<gene>
    <name evidence="1" type="ORF">HB778_39905</name>
</gene>
<accession>A0A7G6T635</accession>